<reference evidence="3" key="1">
    <citation type="journal article" date="2019" name="Sci. Rep.">
        <title>Draft genome of Tanacetum cinerariifolium, the natural source of mosquito coil.</title>
        <authorList>
            <person name="Yamashiro T."/>
            <person name="Shiraishi A."/>
            <person name="Satake H."/>
            <person name="Nakayama K."/>
        </authorList>
    </citation>
    <scope>NUCLEOTIDE SEQUENCE</scope>
</reference>
<dbReference type="EMBL" id="BKCJ010523301">
    <property type="protein sequence ID" value="GFA96430.1"/>
    <property type="molecule type" value="Genomic_DNA"/>
</dbReference>
<feature type="compositionally biased region" description="Acidic residues" evidence="2">
    <location>
        <begin position="16"/>
        <end position="54"/>
    </location>
</feature>
<evidence type="ECO:0000256" key="1">
    <source>
        <dbReference type="SAM" id="Coils"/>
    </source>
</evidence>
<feature type="coiled-coil region" evidence="1">
    <location>
        <begin position="148"/>
        <end position="210"/>
    </location>
</feature>
<comment type="caution">
    <text evidence="3">The sequence shown here is derived from an EMBL/GenBank/DDBJ whole genome shotgun (WGS) entry which is preliminary data.</text>
</comment>
<name>A0A699KIE3_TANCI</name>
<keyword evidence="1" id="KW-0175">Coiled coil</keyword>
<accession>A0A699KIE3</accession>
<feature type="region of interest" description="Disordered" evidence="2">
    <location>
        <begin position="1"/>
        <end position="80"/>
    </location>
</feature>
<gene>
    <name evidence="3" type="ORF">Tci_668402</name>
</gene>
<evidence type="ECO:0000256" key="2">
    <source>
        <dbReference type="SAM" id="MobiDB-lite"/>
    </source>
</evidence>
<evidence type="ECO:0000313" key="3">
    <source>
        <dbReference type="EMBL" id="GFA96430.1"/>
    </source>
</evidence>
<dbReference type="AlphaFoldDB" id="A0A699KIE3"/>
<proteinExistence type="predicted"/>
<organism evidence="3">
    <name type="scientific">Tanacetum cinerariifolium</name>
    <name type="common">Dalmatian daisy</name>
    <name type="synonym">Chrysanthemum cinerariifolium</name>
    <dbReference type="NCBI Taxonomy" id="118510"/>
    <lineage>
        <taxon>Eukaryota</taxon>
        <taxon>Viridiplantae</taxon>
        <taxon>Streptophyta</taxon>
        <taxon>Embryophyta</taxon>
        <taxon>Tracheophyta</taxon>
        <taxon>Spermatophyta</taxon>
        <taxon>Magnoliopsida</taxon>
        <taxon>eudicotyledons</taxon>
        <taxon>Gunneridae</taxon>
        <taxon>Pentapetalae</taxon>
        <taxon>asterids</taxon>
        <taxon>campanulids</taxon>
        <taxon>Asterales</taxon>
        <taxon>Asteraceae</taxon>
        <taxon>Asteroideae</taxon>
        <taxon>Anthemideae</taxon>
        <taxon>Anthemidinae</taxon>
        <taxon>Tanacetum</taxon>
    </lineage>
</organism>
<sequence length="271" mass="30582">MDAPPSPNHVFNFPEVEFEEDPQEEPEEGFEEDPEEDPEEDLKEELEAEAEDDVPPPATPPVGSPITPLPLSESSSDTEDVSLVIENEALEMPPIGSTYEVGDPSSMTLFPLFYLHGREIARLDGNTELLLSNVQYLERCEKKSKADMEASSSKIREVKERMDKMDQDLGDEMQFSNVVEHRVTKLENREQEKAEEMDKMKKRLGTLEANYSLVLSDRDEWRKAFLNLQAWVSERLGHGALDARPYVSDDGTISFGEYKTLKPPGSPSSSQ</sequence>
<protein>
    <submittedName>
        <fullName evidence="3">Uncharacterized protein</fullName>
    </submittedName>
</protein>